<organism evidence="3 4">
    <name type="scientific">Sporothrix eucalyptigena</name>
    <dbReference type="NCBI Taxonomy" id="1812306"/>
    <lineage>
        <taxon>Eukaryota</taxon>
        <taxon>Fungi</taxon>
        <taxon>Dikarya</taxon>
        <taxon>Ascomycota</taxon>
        <taxon>Pezizomycotina</taxon>
        <taxon>Sordariomycetes</taxon>
        <taxon>Sordariomycetidae</taxon>
        <taxon>Ophiostomatales</taxon>
        <taxon>Ophiostomataceae</taxon>
        <taxon>Sporothrix</taxon>
    </lineage>
</organism>
<dbReference type="SUPFAM" id="SSF56112">
    <property type="entry name" value="Protein kinase-like (PK-like)"/>
    <property type="match status" value="1"/>
</dbReference>
<evidence type="ECO:0000256" key="1">
    <source>
        <dbReference type="SAM" id="MobiDB-lite"/>
    </source>
</evidence>
<dbReference type="InterPro" id="IPR011009">
    <property type="entry name" value="Kinase-like_dom_sf"/>
</dbReference>
<dbReference type="EMBL" id="CAWUHD010000015">
    <property type="protein sequence ID" value="CAK7214690.1"/>
    <property type="molecule type" value="Genomic_DNA"/>
</dbReference>
<dbReference type="Proteomes" id="UP001642482">
    <property type="component" value="Unassembled WGS sequence"/>
</dbReference>
<dbReference type="Pfam" id="PF01636">
    <property type="entry name" value="APH"/>
    <property type="match status" value="1"/>
</dbReference>
<evidence type="ECO:0000313" key="3">
    <source>
        <dbReference type="EMBL" id="CAK7214690.1"/>
    </source>
</evidence>
<evidence type="ECO:0000259" key="2">
    <source>
        <dbReference type="Pfam" id="PF01636"/>
    </source>
</evidence>
<dbReference type="PANTHER" id="PTHR21310:SF15">
    <property type="entry name" value="AMINOGLYCOSIDE PHOSPHOTRANSFERASE DOMAIN-CONTAINING PROTEIN"/>
    <property type="match status" value="1"/>
</dbReference>
<dbReference type="InterPro" id="IPR002575">
    <property type="entry name" value="Aminoglycoside_PTrfase"/>
</dbReference>
<dbReference type="PANTHER" id="PTHR21310">
    <property type="entry name" value="AMINOGLYCOSIDE PHOSPHOTRANSFERASE-RELATED-RELATED"/>
    <property type="match status" value="1"/>
</dbReference>
<keyword evidence="4" id="KW-1185">Reference proteome</keyword>
<feature type="region of interest" description="Disordered" evidence="1">
    <location>
        <begin position="51"/>
        <end position="84"/>
    </location>
</feature>
<feature type="domain" description="Aminoglycoside phosphotransferase" evidence="2">
    <location>
        <begin position="86"/>
        <end position="314"/>
    </location>
</feature>
<gene>
    <name evidence="3" type="ORF">SEUCBS140593_002268</name>
</gene>
<comment type="caution">
    <text evidence="3">The sequence shown here is derived from an EMBL/GenBank/DDBJ whole genome shotgun (WGS) entry which is preliminary data.</text>
</comment>
<sequence length="444" mass="49036">MPPKKDLTISADTKARIHDILQSDFGRQVESIALQSASNNTQVYAVGISPGANAHANTTSTRVTRSGQSGQSTREQQHGTEELPADTTTVILRFTDPGSDLNDAVQVQNEVAAYLLARSALASLDVPVTPRIYGWRAVDVDTKAPGWIVQERMRGVRLDDDVFGKLDRAAKESIVTDIAQIFHLLQQYKLPASIVGYGGLNFDDDGQVVTGPTAIHGATKACTTYHELYKEYLKIQLQRMDACDVVQGWQDASDLRARIDAFVEQGFQPLLEQTVEANPRPVLVHGDMNLLNFLYDPETSRITALVDWSFSHVASLSDEYFYSFSELFHIVIHEDLTSPSNTVRKALLHGLDAVTDADKAAAPMAVWPLIEQTNAAFTAVGVTRPVDLMPGIDSLSDLYWFIQNLSPGLFYMSRVRANMGPQGLKAAKRQAQNVLEQTLKRWGY</sequence>
<protein>
    <recommendedName>
        <fullName evidence="2">Aminoglycoside phosphotransferase domain-containing protein</fullName>
    </recommendedName>
</protein>
<evidence type="ECO:0000313" key="4">
    <source>
        <dbReference type="Proteomes" id="UP001642482"/>
    </source>
</evidence>
<feature type="compositionally biased region" description="Polar residues" evidence="1">
    <location>
        <begin position="55"/>
        <end position="74"/>
    </location>
</feature>
<name>A0ABP0B561_9PEZI</name>
<reference evidence="3 4" key="1">
    <citation type="submission" date="2024-01" db="EMBL/GenBank/DDBJ databases">
        <authorList>
            <person name="Allen C."/>
            <person name="Tagirdzhanova G."/>
        </authorList>
    </citation>
    <scope>NUCLEOTIDE SEQUENCE [LARGE SCALE GENOMIC DNA]</scope>
</reference>
<accession>A0ABP0B561</accession>
<dbReference type="InterPro" id="IPR051678">
    <property type="entry name" value="AGP_Transferase"/>
</dbReference>
<dbReference type="Gene3D" id="3.90.1200.10">
    <property type="match status" value="1"/>
</dbReference>
<proteinExistence type="predicted"/>